<reference evidence="9" key="1">
    <citation type="submission" date="2017-11" db="EMBL/GenBank/DDBJ databases">
        <authorList>
            <person name="Kuznetsova I."/>
            <person name="Sazanova A."/>
            <person name="Chirak E."/>
            <person name="Safronova V."/>
            <person name="Willems A."/>
        </authorList>
    </citation>
    <scope>NUCLEOTIDE SEQUENCE [LARGE SCALE GENOMIC DNA]</scope>
    <source>
        <strain evidence="9">CCBAU 03422</strain>
    </source>
</reference>
<dbReference type="Pfam" id="PF03009">
    <property type="entry name" value="GDPD"/>
    <property type="match status" value="1"/>
</dbReference>
<gene>
    <name evidence="8" type="ORF">CU103_04260</name>
</gene>
<dbReference type="GO" id="GO:0006071">
    <property type="term" value="P:glycerol metabolic process"/>
    <property type="evidence" value="ECO:0007669"/>
    <property type="project" value="UniProtKB-KW"/>
</dbReference>
<accession>A0A2P7BJ13</accession>
<dbReference type="EC" id="3.1.4.46" evidence="2"/>
<proteinExistence type="inferred from homology"/>
<dbReference type="PANTHER" id="PTHR43620">
    <property type="entry name" value="GLYCEROPHOSPHORYL DIESTER PHOSPHODIESTERASE"/>
    <property type="match status" value="1"/>
</dbReference>
<evidence type="ECO:0000259" key="7">
    <source>
        <dbReference type="PROSITE" id="PS51704"/>
    </source>
</evidence>
<comment type="caution">
    <text evidence="8">The sequence shown here is derived from an EMBL/GenBank/DDBJ whole genome shotgun (WGS) entry which is preliminary data.</text>
</comment>
<dbReference type="PROSITE" id="PS51704">
    <property type="entry name" value="GP_PDE"/>
    <property type="match status" value="1"/>
</dbReference>
<evidence type="ECO:0000256" key="1">
    <source>
        <dbReference type="ARBA" id="ARBA00007277"/>
    </source>
</evidence>
<dbReference type="InterPro" id="IPR030395">
    <property type="entry name" value="GP_PDE_dom"/>
</dbReference>
<organism evidence="8 9">
    <name type="scientific">Phyllobacterium sophorae</name>
    <dbReference type="NCBI Taxonomy" id="1520277"/>
    <lineage>
        <taxon>Bacteria</taxon>
        <taxon>Pseudomonadati</taxon>
        <taxon>Pseudomonadota</taxon>
        <taxon>Alphaproteobacteria</taxon>
        <taxon>Hyphomicrobiales</taxon>
        <taxon>Phyllobacteriaceae</taxon>
        <taxon>Phyllobacterium</taxon>
    </lineage>
</organism>
<dbReference type="GO" id="GO:0008889">
    <property type="term" value="F:glycerophosphodiester phosphodiesterase activity"/>
    <property type="evidence" value="ECO:0007669"/>
    <property type="project" value="UniProtKB-EC"/>
</dbReference>
<evidence type="ECO:0000256" key="6">
    <source>
        <dbReference type="ARBA" id="ARBA00047512"/>
    </source>
</evidence>
<comment type="catalytic activity">
    <reaction evidence="6">
        <text>a sn-glycero-3-phosphodiester + H2O = an alcohol + sn-glycerol 3-phosphate + H(+)</text>
        <dbReference type="Rhea" id="RHEA:12969"/>
        <dbReference type="ChEBI" id="CHEBI:15377"/>
        <dbReference type="ChEBI" id="CHEBI:15378"/>
        <dbReference type="ChEBI" id="CHEBI:30879"/>
        <dbReference type="ChEBI" id="CHEBI:57597"/>
        <dbReference type="ChEBI" id="CHEBI:83408"/>
        <dbReference type="EC" id="3.1.4.46"/>
    </reaction>
</comment>
<dbReference type="OrthoDB" id="9795622at2"/>
<dbReference type="PANTHER" id="PTHR43620:SF7">
    <property type="entry name" value="GLYCEROPHOSPHODIESTER PHOSPHODIESTERASE GDPD5-RELATED"/>
    <property type="match status" value="1"/>
</dbReference>
<sequence length="343" mass="37354">MSDGPLKTKLKSCANGPFKRTDFAIAHRGAPLEFPEHTKEGYEAAIRMGAGILECDVTLTKDKQLVCRHSQCDLAQTTDVLSNKELAAKCSVPFKPADGSKKASVSCCTYDFTLAEFETLKGKLAGSNPDATKPGEYLKNVADWRTGLYTRGTVMSHAQSIALFDAAGVKMAPELKKITLPPGYTRDNFRQQLVDEYKAAKIEPSRVSIQSDNLDDLLYLIAHEPEFGKGASYLWSPSSTVSDDRLATLYSQGIRTISSAVGNLYDTEKTTNKLIPSAAATKAKKAGFELVGWTMEHDDDVPGENGDDVYGLMDVLAKDVGVKGVFSDWVRTTSYYASCMGLK</sequence>
<dbReference type="EMBL" id="PGGM01000002">
    <property type="protein sequence ID" value="PSH66445.1"/>
    <property type="molecule type" value="Genomic_DNA"/>
</dbReference>
<dbReference type="Gene3D" id="3.20.20.190">
    <property type="entry name" value="Phosphatidylinositol (PI) phosphodiesterase"/>
    <property type="match status" value="1"/>
</dbReference>
<keyword evidence="5" id="KW-0378">Hydrolase</keyword>
<dbReference type="GO" id="GO:0006629">
    <property type="term" value="P:lipid metabolic process"/>
    <property type="evidence" value="ECO:0007669"/>
    <property type="project" value="InterPro"/>
</dbReference>
<dbReference type="AlphaFoldDB" id="A0A2P7BJ13"/>
<feature type="domain" description="GP-PDE" evidence="7">
    <location>
        <begin position="22"/>
        <end position="337"/>
    </location>
</feature>
<keyword evidence="3" id="KW-0732">Signal</keyword>
<evidence type="ECO:0000313" key="8">
    <source>
        <dbReference type="EMBL" id="PSH66445.1"/>
    </source>
</evidence>
<protein>
    <recommendedName>
        <fullName evidence="2">glycerophosphodiester phosphodiesterase</fullName>
        <ecNumber evidence="2">3.1.4.46</ecNumber>
    </recommendedName>
</protein>
<evidence type="ECO:0000256" key="3">
    <source>
        <dbReference type="ARBA" id="ARBA00022729"/>
    </source>
</evidence>
<evidence type="ECO:0000256" key="2">
    <source>
        <dbReference type="ARBA" id="ARBA00012247"/>
    </source>
</evidence>
<dbReference type="InterPro" id="IPR017946">
    <property type="entry name" value="PLC-like_Pdiesterase_TIM-brl"/>
</dbReference>
<comment type="similarity">
    <text evidence="1">Belongs to the glycerophosphoryl diester phosphodiesterase family.</text>
</comment>
<evidence type="ECO:0000313" key="9">
    <source>
        <dbReference type="Proteomes" id="UP000241764"/>
    </source>
</evidence>
<dbReference type="Proteomes" id="UP000241764">
    <property type="component" value="Unassembled WGS sequence"/>
</dbReference>
<dbReference type="SUPFAM" id="SSF51695">
    <property type="entry name" value="PLC-like phosphodiesterases"/>
    <property type="match status" value="1"/>
</dbReference>
<evidence type="ECO:0000256" key="4">
    <source>
        <dbReference type="ARBA" id="ARBA00022798"/>
    </source>
</evidence>
<name>A0A2P7BJ13_9HYPH</name>
<keyword evidence="4" id="KW-0319">Glycerol metabolism</keyword>
<evidence type="ECO:0000256" key="5">
    <source>
        <dbReference type="ARBA" id="ARBA00022801"/>
    </source>
</evidence>
<keyword evidence="9" id="KW-1185">Reference proteome</keyword>